<evidence type="ECO:0000313" key="24">
    <source>
        <dbReference type="EMBL" id="RWS15653.1"/>
    </source>
</evidence>
<sequence>MGKKDKFKKKAPVDVTVEDDETVDSGIVPEAASRRIDESNREDEYGAKDYRSQLQLRVDHDSRPLWVAPNGHIFLETFSPVYRHAHDFLIAIAEPVSRPEHIHEYKLTAYSLYAAVSVGLQTDDIIEYLRRLSKTTIPDGVIQFIKLCTVSYGKVKLVLKHNRYFVESQYPEILQKLLKDPEIQKCRLRRGDDDQLITESQKKATSSFGKVSSENGDKTESTKNGESSTDGKSDQVPDDIFNYIEKMEKDDDDDVEEMKIVSFEVNQEEIENLQRRCIQLEYPLLAEYDFKNDSMNPDINVDLKPSAILRPYQEKCLRKMFGNGRARSGVIVLPCGAGKSLVGVTACCTVRKRCLVLCNSGVSVEQWKAQFKLWSTADDSIICRFTSDAKDKPINCGICITTYSMITHTQKRSWEAEQVMNWLKDQEWGLMLLDEVHTIPAKMFRRVLTIVQAHCKLGLTATLVREDDKIQDLNFLIGPKLYEANWLELQAAGFIAKVQCAEVWCPMTAEFYREYLATRTSKKMLLYVMNPNKFRACQFLIRYHEKRNDKIIVFSDNVFALKHYAVKMNKPYIYGPTSQGERMQILQNFKYNPKVNTIFVSKIADTSFDLPEANVLIQISSHGGSRRQEAQRLGRILRAKKGALTEEYNAFFYSLVSQDTLEMHYARKRQSFLVNQGYSYKVITKLKGMDEEDLMYTNKEDQHHLLQLVLQANDADAEEEKVANEAFSKPATQATKRVGNMASISGADDNVYMEYKTKAKNYERNDVNKSIQSIGIKILAQYILVSFIQVAQLLSSMSRQQQLPFKSAKKRTNQLSRRGRKRKRQSFNGDPTDQFISLQEFSYSREITNDIASLNFPSSVVDWFYKRGVTELFDWQVECLKQSTVLNGGNLVFSAPTSAGKTMIADIVMFKQAFECKRKSILILPYVSVTREKTLTLQSMFAGTGIRIGGFMGGIQPPGGFDAIDIAICTIEKANSLINKLIEEKKLCRLATIVIDEMHLLGDPSRGHQLEYILSKLIYICRRKPNWMSENYQIQLIGLSATLPNVEKFAEWLDAKLYITEFRPVKLTEKLKVGEIIYNSSGEEIEKFEKKFIIPQKITDTNDVIHLVLETVVNKHGTLIFCPRKKECEDLAAKIAIVIKELGRNNTKQNEDEVSLRDTLRSVFCEKDIREIIDRLEKLPFNVEDALYKAVKFGTAYHHAGLSNEERDIIEDGFRKGVIKVLVATTTLCSGVNLPARRVIINSPLDCFNQKLDVSTYKQMTGRAGRKGIDSEGESFLICDEKQKDIGLDLIKSNLTSVNSCLMFGNKLSKAILEVITLKIASTKNDLKSFIECTFLFHCEKDYSDHLKNTLNFLKEYRFICSIGDKFFPTKLANAVVASAISPADGCDFVKELDKARMGLILKNDLHLLYYIIPRRLSHTLDTDHWKNFSQIWDKLSSDFQSVGKAVGIKEHVLNEGFCSYSLEKTFGQDVIDIHRRFYTALALNDIIQETPLHEVVKKYRIPKGTLQTLQHNVGTFASMVTVFCNKLGWSNLEILIDQFHSRLHFGVQRQLIDLMKISSVNSGIARCLYNSGYDTVASIAQSSFEKLYEAIRNFEPFQAEMETPRKIWISGRCCAMDAEQIARTTLDEARNIIEKSLGISMKWDEEEVAHISAVYEQKDIEFVFSNNEKNSNHKSVEKLEMGDSVNKFAPLPIFESPHFKSVLNRLESCDDSGRELFLDRTPENFMLEIAKNLASSLIFRKNLNIVKVNNEDQIEIFIQRMKHSSSLTILFECERIASKSLKPIGGRYLNEDDDKGILYDRDELLLKQLAIHLDNEFNDVYNFCDPQTLKCLKQKLRQELFFEKEIRTFDAIATLKMLKQCFDYEYHHISSLKWFDVKLGYWMIAPEQNTSIETIFENCFNSLYSLLKSKADSFININDSKKKLPFLCFCLSAVCKVIKNDLFGQKLYSVFENCEIPFLFNMNEMIINGVGFDKEYFRAAKEEWILLLRELQEKAYEIAGHSFNLNSAKDVAYVLYREKDLLSKYYHLIDAKKRHCRFAENGKPLLSKNLSTAKSVLAKFSAYDELAAIILKWRKLHSMIEKCVNPISSKIHFDDQLTHMYRVSGEFGFYTATGRIIMHNPNLLAIHKDFDASVSATNSRIVSLRKAFIPRKGYCFVSADFKQLELRILAFLSKDPFLTKELDNDIDVFNCIASKIKSKAVSDVTAEERQQAKDICYGIIYGLGNEELAKKLGVVEEEADEFREQFFNSFPYVKKFKEDIIADCKSTGFVKTIDGRKRCLPDINNFRSISRSKAERQAFNTYIQGSASYLMKKFLIYINNQIREMNLNAALVLSIHDEFLYEINETHVHDFKNLIANKQFDQDFNINLPIKLRKGMNWSELHEF</sequence>
<comment type="catalytic activity">
    <reaction evidence="16">
        <text>Couples ATP hydrolysis with the unwinding of duplex DNA by translocating in the 3'-5' direction.</text>
        <dbReference type="EC" id="5.6.2.4"/>
    </reaction>
</comment>
<dbReference type="Gene3D" id="3.30.70.370">
    <property type="match status" value="1"/>
</dbReference>
<evidence type="ECO:0000256" key="7">
    <source>
        <dbReference type="ARBA" id="ARBA00022763"/>
    </source>
</evidence>
<comment type="subcellular location">
    <subcellularLocation>
        <location evidence="1">Nucleus</location>
    </subcellularLocation>
</comment>
<proteinExistence type="inferred from homology"/>
<dbReference type="Pfam" id="PF20470">
    <property type="entry name" value="HTH_61"/>
    <property type="match status" value="1"/>
</dbReference>
<dbReference type="GO" id="GO:0097550">
    <property type="term" value="C:transcription preinitiation complex"/>
    <property type="evidence" value="ECO:0007669"/>
    <property type="project" value="TreeGrafter"/>
</dbReference>
<dbReference type="SUPFAM" id="SSF46785">
    <property type="entry name" value="Winged helix' DNA-binding domain"/>
    <property type="match status" value="1"/>
</dbReference>
<dbReference type="InterPro" id="IPR046931">
    <property type="entry name" value="HTH_61"/>
</dbReference>
<feature type="region of interest" description="Disordered" evidence="21">
    <location>
        <begin position="199"/>
        <end position="237"/>
    </location>
</feature>
<evidence type="ECO:0000256" key="18">
    <source>
        <dbReference type="ARBA" id="ARBA00044799"/>
    </source>
</evidence>
<dbReference type="FunFam" id="3.40.50.300:FF:000813">
    <property type="entry name" value="helicase POLQ-like isoform X1"/>
    <property type="match status" value="1"/>
</dbReference>
<dbReference type="CDD" id="cd18029">
    <property type="entry name" value="DEXHc_XPB"/>
    <property type="match status" value="1"/>
</dbReference>
<keyword evidence="13" id="KW-0234">DNA repair</keyword>
<dbReference type="InterPro" id="IPR001098">
    <property type="entry name" value="DNA-dir_DNA_pol_A_palm_dom"/>
</dbReference>
<dbReference type="GO" id="GO:0006289">
    <property type="term" value="P:nucleotide-excision repair"/>
    <property type="evidence" value="ECO:0007669"/>
    <property type="project" value="InterPro"/>
</dbReference>
<dbReference type="GO" id="GO:0006367">
    <property type="term" value="P:transcription initiation at RNA polymerase II promoter"/>
    <property type="evidence" value="ECO:0007669"/>
    <property type="project" value="InterPro"/>
</dbReference>
<dbReference type="FunFam" id="3.40.50.300:FF:000117">
    <property type="entry name" value="Putative DNA repair helicase rad25"/>
    <property type="match status" value="1"/>
</dbReference>
<feature type="domain" description="Helicase C-terminal" evidence="23">
    <location>
        <begin position="535"/>
        <end position="690"/>
    </location>
</feature>
<dbReference type="PROSITE" id="PS00447">
    <property type="entry name" value="DNA_POLYMERASE_A"/>
    <property type="match status" value="1"/>
</dbReference>
<keyword evidence="4" id="KW-0808">Transferase</keyword>
<feature type="domain" description="Helicase C-terminal" evidence="23">
    <location>
        <begin position="1103"/>
        <end position="1316"/>
    </location>
</feature>
<dbReference type="SUPFAM" id="SSF56672">
    <property type="entry name" value="DNA/RNA polymerases"/>
    <property type="match status" value="1"/>
</dbReference>
<dbReference type="CDD" id="cd18789">
    <property type="entry name" value="SF2_C_XPB"/>
    <property type="match status" value="1"/>
</dbReference>
<dbReference type="InterPro" id="IPR050615">
    <property type="entry name" value="ATP-dep_DNA_Helicase"/>
</dbReference>
<keyword evidence="15" id="KW-0539">Nucleus</keyword>
<dbReference type="InterPro" id="IPR027417">
    <property type="entry name" value="P-loop_NTPase"/>
</dbReference>
<name>A0A443RK56_9ACAR</name>
<dbReference type="GO" id="GO:0043138">
    <property type="term" value="F:3'-5' DNA helicase activity"/>
    <property type="evidence" value="ECO:0007669"/>
    <property type="project" value="UniProtKB-EC"/>
</dbReference>
<evidence type="ECO:0000256" key="13">
    <source>
        <dbReference type="ARBA" id="ARBA00023204"/>
    </source>
</evidence>
<dbReference type="InterPro" id="IPR032830">
    <property type="entry name" value="XPB/Ssl2_N"/>
</dbReference>
<dbReference type="InterPro" id="IPR032438">
    <property type="entry name" value="ERCC3_RAD25_C"/>
</dbReference>
<protein>
    <recommendedName>
        <fullName evidence="18">General transcription and DNA repair factor IIH helicase/translocase subunit XPB</fullName>
        <ecNumber evidence="3">2.7.7.7</ecNumber>
        <ecNumber evidence="17">5.6.2.4</ecNumber>
    </recommendedName>
    <alternativeName>
        <fullName evidence="19">DNA 3'-5' helicase/translocase XPB</fullName>
    </alternativeName>
</protein>
<evidence type="ECO:0000259" key="23">
    <source>
        <dbReference type="PROSITE" id="PS51194"/>
    </source>
</evidence>
<dbReference type="InterPro" id="IPR001650">
    <property type="entry name" value="Helicase_C-like"/>
</dbReference>
<keyword evidence="8" id="KW-0378">Hydrolase</keyword>
<dbReference type="PANTHER" id="PTHR11274:SF0">
    <property type="entry name" value="GENERAL TRANSCRIPTION AND DNA REPAIR FACTOR IIH HELICASE SUBUNIT XPB"/>
    <property type="match status" value="1"/>
</dbReference>
<evidence type="ECO:0000256" key="12">
    <source>
        <dbReference type="ARBA" id="ARBA00023125"/>
    </source>
</evidence>
<dbReference type="GO" id="GO:0000112">
    <property type="term" value="C:nucleotide-excision repair factor 3 complex"/>
    <property type="evidence" value="ECO:0007669"/>
    <property type="project" value="TreeGrafter"/>
</dbReference>
<dbReference type="GO" id="GO:0006260">
    <property type="term" value="P:DNA replication"/>
    <property type="evidence" value="ECO:0007669"/>
    <property type="project" value="InterPro"/>
</dbReference>
<dbReference type="PANTHER" id="PTHR11274">
    <property type="entry name" value="RAD25/XP-B DNA REPAIR HELICASE"/>
    <property type="match status" value="1"/>
</dbReference>
<evidence type="ECO:0000256" key="3">
    <source>
        <dbReference type="ARBA" id="ARBA00012417"/>
    </source>
</evidence>
<feature type="compositionally biased region" description="Polar residues" evidence="21">
    <location>
        <begin position="199"/>
        <end position="214"/>
    </location>
</feature>
<feature type="compositionally biased region" description="Basic residues" evidence="21">
    <location>
        <begin position="807"/>
        <end position="825"/>
    </location>
</feature>
<comment type="similarity">
    <text evidence="2">Belongs to the helicase family. RAD25/XPB subfamily.</text>
</comment>
<dbReference type="Gene3D" id="1.10.3380.20">
    <property type="match status" value="1"/>
</dbReference>
<dbReference type="GO" id="GO:0003677">
    <property type="term" value="F:DNA binding"/>
    <property type="evidence" value="ECO:0007669"/>
    <property type="project" value="UniProtKB-KW"/>
</dbReference>
<dbReference type="GO" id="GO:0005675">
    <property type="term" value="C:transcription factor TFIIH holo complex"/>
    <property type="evidence" value="ECO:0007669"/>
    <property type="project" value="TreeGrafter"/>
</dbReference>
<dbReference type="InterPro" id="IPR001161">
    <property type="entry name" value="XPB/Ssl2"/>
</dbReference>
<evidence type="ECO:0000256" key="15">
    <source>
        <dbReference type="ARBA" id="ARBA00023242"/>
    </source>
</evidence>
<feature type="compositionally biased region" description="Basic and acidic residues" evidence="21">
    <location>
        <begin position="32"/>
        <end position="44"/>
    </location>
</feature>
<keyword evidence="12" id="KW-0238">DNA-binding</keyword>
<evidence type="ECO:0000256" key="16">
    <source>
        <dbReference type="ARBA" id="ARBA00034617"/>
    </source>
</evidence>
<dbReference type="Gene3D" id="1.10.10.10">
    <property type="entry name" value="Winged helix-like DNA-binding domain superfamily/Winged helix DNA-binding domain"/>
    <property type="match status" value="1"/>
</dbReference>
<dbReference type="CDD" id="cd18026">
    <property type="entry name" value="DEXHc_POLQ-like"/>
    <property type="match status" value="1"/>
</dbReference>
<feature type="region of interest" description="Disordered" evidence="21">
    <location>
        <begin position="805"/>
        <end position="831"/>
    </location>
</feature>
<evidence type="ECO:0000256" key="5">
    <source>
        <dbReference type="ARBA" id="ARBA00022695"/>
    </source>
</evidence>
<dbReference type="SUPFAM" id="SSF158702">
    <property type="entry name" value="Sec63 N-terminal domain-like"/>
    <property type="match status" value="1"/>
</dbReference>
<dbReference type="InterPro" id="IPR014001">
    <property type="entry name" value="Helicase_ATP-bd"/>
</dbReference>
<dbReference type="FunFam" id="1.10.150.20:FF:000070">
    <property type="entry name" value="DNA polymerase I, putative"/>
    <property type="match status" value="1"/>
</dbReference>
<organism evidence="24 25">
    <name type="scientific">Dinothrombium tinctorium</name>
    <dbReference type="NCBI Taxonomy" id="1965070"/>
    <lineage>
        <taxon>Eukaryota</taxon>
        <taxon>Metazoa</taxon>
        <taxon>Ecdysozoa</taxon>
        <taxon>Arthropoda</taxon>
        <taxon>Chelicerata</taxon>
        <taxon>Arachnida</taxon>
        <taxon>Acari</taxon>
        <taxon>Acariformes</taxon>
        <taxon>Trombidiformes</taxon>
        <taxon>Prostigmata</taxon>
        <taxon>Anystina</taxon>
        <taxon>Parasitengona</taxon>
        <taxon>Trombidioidea</taxon>
        <taxon>Trombidiidae</taxon>
        <taxon>Dinothrombium</taxon>
    </lineage>
</organism>
<dbReference type="InterPro" id="IPR048960">
    <property type="entry name" value="POLQ-like_helical"/>
</dbReference>
<feature type="domain" description="Helicase ATP-binding" evidence="22">
    <location>
        <begin position="320"/>
        <end position="481"/>
    </location>
</feature>
<dbReference type="InterPro" id="IPR043502">
    <property type="entry name" value="DNA/RNA_pol_sf"/>
</dbReference>
<reference evidence="24 25" key="1">
    <citation type="journal article" date="2018" name="Gigascience">
        <title>Genomes of trombidid mites reveal novel predicted allergens and laterally-transferred genes associated with secondary metabolism.</title>
        <authorList>
            <person name="Dong X."/>
            <person name="Chaisiri K."/>
            <person name="Xia D."/>
            <person name="Armstrong S.D."/>
            <person name="Fang Y."/>
            <person name="Donnelly M.J."/>
            <person name="Kadowaki T."/>
            <person name="McGarry J.W."/>
            <person name="Darby A.C."/>
            <person name="Makepeace B.L."/>
        </authorList>
    </citation>
    <scope>NUCLEOTIDE SEQUENCE [LARGE SCALE GENOMIC DNA]</scope>
    <source>
        <strain evidence="24">UoL-WK</strain>
    </source>
</reference>
<keyword evidence="14" id="KW-0413">Isomerase</keyword>
<keyword evidence="5" id="KW-0548">Nucleotidyltransferase</keyword>
<accession>A0A443RK56</accession>
<evidence type="ECO:0000256" key="21">
    <source>
        <dbReference type="SAM" id="MobiDB-lite"/>
    </source>
</evidence>
<evidence type="ECO:0000256" key="20">
    <source>
        <dbReference type="ARBA" id="ARBA00048988"/>
    </source>
</evidence>
<dbReference type="EC" id="5.6.2.4" evidence="17"/>
<evidence type="ECO:0000256" key="8">
    <source>
        <dbReference type="ARBA" id="ARBA00022801"/>
    </source>
</evidence>
<dbReference type="InterPro" id="IPR006935">
    <property type="entry name" value="Helicase/UvrB_N"/>
</dbReference>
<dbReference type="Gene3D" id="1.10.150.20">
    <property type="entry name" value="5' to 3' exonuclease, C-terminal subdomain"/>
    <property type="match status" value="1"/>
</dbReference>
<dbReference type="SMART" id="SM00487">
    <property type="entry name" value="DEXDc"/>
    <property type="match status" value="2"/>
</dbReference>
<gene>
    <name evidence="24" type="ORF">B4U79_06208</name>
</gene>
<evidence type="ECO:0000256" key="4">
    <source>
        <dbReference type="ARBA" id="ARBA00022679"/>
    </source>
</evidence>
<dbReference type="CDD" id="cd18795">
    <property type="entry name" value="SF2_C_Ski2"/>
    <property type="match status" value="1"/>
</dbReference>
<dbReference type="InterPro" id="IPR011545">
    <property type="entry name" value="DEAD/DEAH_box_helicase_dom"/>
</dbReference>
<evidence type="ECO:0000259" key="22">
    <source>
        <dbReference type="PROSITE" id="PS51192"/>
    </source>
</evidence>
<dbReference type="PRINTS" id="PR00851">
    <property type="entry name" value="XRODRMPGMNTB"/>
</dbReference>
<keyword evidence="6" id="KW-0547">Nucleotide-binding</keyword>
<keyword evidence="10" id="KW-0067">ATP-binding</keyword>
<dbReference type="Pfam" id="PF13625">
    <property type="entry name" value="Helicase_C_3"/>
    <property type="match status" value="1"/>
</dbReference>
<evidence type="ECO:0000313" key="25">
    <source>
        <dbReference type="Proteomes" id="UP000285301"/>
    </source>
</evidence>
<dbReference type="GO" id="GO:0016787">
    <property type="term" value="F:hydrolase activity"/>
    <property type="evidence" value="ECO:0007669"/>
    <property type="project" value="UniProtKB-KW"/>
</dbReference>
<dbReference type="Gene3D" id="1.20.1060.10">
    <property type="entry name" value="Taq DNA Polymerase, Chain T, domain 4"/>
    <property type="match status" value="1"/>
</dbReference>
<evidence type="ECO:0000256" key="17">
    <source>
        <dbReference type="ARBA" id="ARBA00034808"/>
    </source>
</evidence>
<evidence type="ECO:0000256" key="14">
    <source>
        <dbReference type="ARBA" id="ARBA00023235"/>
    </source>
</evidence>
<dbReference type="Pfam" id="PF00476">
    <property type="entry name" value="DNA_pol_A"/>
    <property type="match status" value="1"/>
</dbReference>
<dbReference type="InterPro" id="IPR036388">
    <property type="entry name" value="WH-like_DNA-bd_sf"/>
</dbReference>
<feature type="domain" description="Helicase ATP-binding" evidence="22">
    <location>
        <begin position="882"/>
        <end position="1061"/>
    </location>
</feature>
<dbReference type="GO" id="GO:0003887">
    <property type="term" value="F:DNA-directed DNA polymerase activity"/>
    <property type="evidence" value="ECO:0007669"/>
    <property type="project" value="UniProtKB-KW"/>
</dbReference>
<feature type="compositionally biased region" description="Basic and acidic residues" evidence="21">
    <location>
        <begin position="215"/>
        <end position="235"/>
    </location>
</feature>
<dbReference type="Pfam" id="PF21099">
    <property type="entry name" value="POLQ_helical"/>
    <property type="match status" value="1"/>
</dbReference>
<dbReference type="Proteomes" id="UP000285301">
    <property type="component" value="Unassembled WGS sequence"/>
</dbReference>
<evidence type="ECO:0000256" key="1">
    <source>
        <dbReference type="ARBA" id="ARBA00004123"/>
    </source>
</evidence>
<keyword evidence="25" id="KW-1185">Reference proteome</keyword>
<dbReference type="InterPro" id="IPR019760">
    <property type="entry name" value="DNA-dir_DNA_pol_A_CS"/>
</dbReference>
<dbReference type="PROSITE" id="PS51194">
    <property type="entry name" value="HELICASE_CTER"/>
    <property type="match status" value="2"/>
</dbReference>
<dbReference type="GO" id="GO:0005524">
    <property type="term" value="F:ATP binding"/>
    <property type="evidence" value="ECO:0007669"/>
    <property type="project" value="UniProtKB-KW"/>
</dbReference>
<evidence type="ECO:0000256" key="9">
    <source>
        <dbReference type="ARBA" id="ARBA00022806"/>
    </source>
</evidence>
<dbReference type="OrthoDB" id="10262986at2759"/>
<evidence type="ECO:0000256" key="10">
    <source>
        <dbReference type="ARBA" id="ARBA00022840"/>
    </source>
</evidence>
<dbReference type="SMART" id="SM00490">
    <property type="entry name" value="HELICc"/>
    <property type="match status" value="2"/>
</dbReference>
<dbReference type="EC" id="2.7.7.7" evidence="3"/>
<evidence type="ECO:0000256" key="11">
    <source>
        <dbReference type="ARBA" id="ARBA00022932"/>
    </source>
</evidence>
<dbReference type="PROSITE" id="PS51192">
    <property type="entry name" value="HELICASE_ATP_BIND_1"/>
    <property type="match status" value="2"/>
</dbReference>
<dbReference type="SUPFAM" id="SSF52540">
    <property type="entry name" value="P-loop containing nucleoside triphosphate hydrolases"/>
    <property type="match status" value="3"/>
</dbReference>
<evidence type="ECO:0000256" key="6">
    <source>
        <dbReference type="ARBA" id="ARBA00022741"/>
    </source>
</evidence>
<comment type="catalytic activity">
    <reaction evidence="20">
        <text>ATP + H2O = ADP + phosphate + H(+)</text>
        <dbReference type="Rhea" id="RHEA:13065"/>
        <dbReference type="ChEBI" id="CHEBI:15377"/>
        <dbReference type="ChEBI" id="CHEBI:15378"/>
        <dbReference type="ChEBI" id="CHEBI:30616"/>
        <dbReference type="ChEBI" id="CHEBI:43474"/>
        <dbReference type="ChEBI" id="CHEBI:456216"/>
        <dbReference type="EC" id="5.6.2.4"/>
    </reaction>
</comment>
<dbReference type="InterPro" id="IPR036390">
    <property type="entry name" value="WH_DNA-bd_sf"/>
</dbReference>
<dbReference type="Pfam" id="PF00271">
    <property type="entry name" value="Helicase_C"/>
    <property type="match status" value="1"/>
</dbReference>
<comment type="caution">
    <text evidence="24">The sequence shown here is derived from an EMBL/GenBank/DDBJ whole genome shotgun (WGS) entry which is preliminary data.</text>
</comment>
<dbReference type="Pfam" id="PF16203">
    <property type="entry name" value="ERCC3_RAD25_C"/>
    <property type="match status" value="1"/>
</dbReference>
<feature type="region of interest" description="Disordered" evidence="21">
    <location>
        <begin position="24"/>
        <end position="44"/>
    </location>
</feature>
<dbReference type="Pfam" id="PF04851">
    <property type="entry name" value="ResIII"/>
    <property type="match status" value="1"/>
</dbReference>
<keyword evidence="9" id="KW-0347">Helicase</keyword>
<dbReference type="STRING" id="1965070.A0A443RK56"/>
<dbReference type="Gene3D" id="3.40.50.300">
    <property type="entry name" value="P-loop containing nucleotide triphosphate hydrolases"/>
    <property type="match status" value="4"/>
</dbReference>
<keyword evidence="7" id="KW-0227">DNA damage</keyword>
<keyword evidence="11" id="KW-0239">DNA-directed DNA polymerase</keyword>
<dbReference type="EMBL" id="NCKU01000395">
    <property type="protein sequence ID" value="RWS15653.1"/>
    <property type="molecule type" value="Genomic_DNA"/>
</dbReference>
<dbReference type="Pfam" id="PF00270">
    <property type="entry name" value="DEAD"/>
    <property type="match status" value="1"/>
</dbReference>
<evidence type="ECO:0000256" key="2">
    <source>
        <dbReference type="ARBA" id="ARBA00006637"/>
    </source>
</evidence>
<dbReference type="GO" id="GO:0006302">
    <property type="term" value="P:double-strand break repair"/>
    <property type="evidence" value="ECO:0007669"/>
    <property type="project" value="UniProtKB-ARBA"/>
</dbReference>
<dbReference type="CDD" id="cd08638">
    <property type="entry name" value="DNA_pol_A_theta"/>
    <property type="match status" value="1"/>
</dbReference>
<dbReference type="FunFam" id="3.40.50.300:FF:000077">
    <property type="entry name" value="Probable DNA repair helicase RAD25"/>
    <property type="match status" value="1"/>
</dbReference>
<dbReference type="SMART" id="SM00482">
    <property type="entry name" value="POLAc"/>
    <property type="match status" value="1"/>
</dbReference>
<evidence type="ECO:0000256" key="19">
    <source>
        <dbReference type="ARBA" id="ARBA00044810"/>
    </source>
</evidence>
<dbReference type="NCBIfam" id="TIGR00603">
    <property type="entry name" value="rad25"/>
    <property type="match status" value="1"/>
</dbReference>